<protein>
    <submittedName>
        <fullName evidence="1">Uncharacterized protein</fullName>
    </submittedName>
</protein>
<keyword evidence="2" id="KW-1185">Reference proteome</keyword>
<organism evidence="1 2">
    <name type="scientific">Protopolystoma xenopodis</name>
    <dbReference type="NCBI Taxonomy" id="117903"/>
    <lineage>
        <taxon>Eukaryota</taxon>
        <taxon>Metazoa</taxon>
        <taxon>Spiralia</taxon>
        <taxon>Lophotrochozoa</taxon>
        <taxon>Platyhelminthes</taxon>
        <taxon>Monogenea</taxon>
        <taxon>Polyopisthocotylea</taxon>
        <taxon>Polystomatidea</taxon>
        <taxon>Polystomatidae</taxon>
        <taxon>Protopolystoma</taxon>
    </lineage>
</organism>
<evidence type="ECO:0000313" key="2">
    <source>
        <dbReference type="Proteomes" id="UP000784294"/>
    </source>
</evidence>
<evidence type="ECO:0000313" key="1">
    <source>
        <dbReference type="EMBL" id="VEL22519.1"/>
    </source>
</evidence>
<dbReference type="Proteomes" id="UP000784294">
    <property type="component" value="Unassembled WGS sequence"/>
</dbReference>
<accession>A0A448WX97</accession>
<comment type="caution">
    <text evidence="1">The sequence shown here is derived from an EMBL/GenBank/DDBJ whole genome shotgun (WGS) entry which is preliminary data.</text>
</comment>
<proteinExistence type="predicted"/>
<name>A0A448WX97_9PLAT</name>
<sequence length="114" mass="12444">MLPQSLSVAKASAGPDCLDTTFLLLVLLITVSQRLVDMVLSVPPAKRELKFVEAPSLLPEQCRQQLQSVLPTGLPCRREKVEVTMRLLIQPLAVVQFTKSSCEDVDASTCYAGT</sequence>
<dbReference type="AlphaFoldDB" id="A0A448WX97"/>
<dbReference type="EMBL" id="CAAALY010056838">
    <property type="protein sequence ID" value="VEL22519.1"/>
    <property type="molecule type" value="Genomic_DNA"/>
</dbReference>
<reference evidence="1" key="1">
    <citation type="submission" date="2018-11" db="EMBL/GenBank/DDBJ databases">
        <authorList>
            <consortium name="Pathogen Informatics"/>
        </authorList>
    </citation>
    <scope>NUCLEOTIDE SEQUENCE</scope>
</reference>
<gene>
    <name evidence="1" type="ORF">PXEA_LOCUS15959</name>
</gene>